<keyword evidence="3" id="KW-1185">Reference proteome</keyword>
<evidence type="ECO:0000313" key="2">
    <source>
        <dbReference type="EMBL" id="GAA2398304.1"/>
    </source>
</evidence>
<feature type="compositionally biased region" description="Gly residues" evidence="1">
    <location>
        <begin position="16"/>
        <end position="26"/>
    </location>
</feature>
<accession>A0ABP5VD94</accession>
<feature type="region of interest" description="Disordered" evidence="1">
    <location>
        <begin position="1"/>
        <end position="44"/>
    </location>
</feature>
<dbReference type="EMBL" id="BAAATJ010000009">
    <property type="protein sequence ID" value="GAA2398304.1"/>
    <property type="molecule type" value="Genomic_DNA"/>
</dbReference>
<name>A0ABP5VD94_9ACTN</name>
<dbReference type="Proteomes" id="UP001500058">
    <property type="component" value="Unassembled WGS sequence"/>
</dbReference>
<feature type="region of interest" description="Disordered" evidence="1">
    <location>
        <begin position="56"/>
        <end position="75"/>
    </location>
</feature>
<organism evidence="2 3">
    <name type="scientific">Streptomyces glaucosporus</name>
    <dbReference type="NCBI Taxonomy" id="284044"/>
    <lineage>
        <taxon>Bacteria</taxon>
        <taxon>Bacillati</taxon>
        <taxon>Actinomycetota</taxon>
        <taxon>Actinomycetes</taxon>
        <taxon>Kitasatosporales</taxon>
        <taxon>Streptomycetaceae</taxon>
        <taxon>Streptomyces</taxon>
    </lineage>
</organism>
<protein>
    <submittedName>
        <fullName evidence="2">Uncharacterized protein</fullName>
    </submittedName>
</protein>
<evidence type="ECO:0000313" key="3">
    <source>
        <dbReference type="Proteomes" id="UP001500058"/>
    </source>
</evidence>
<reference evidence="3" key="1">
    <citation type="journal article" date="2019" name="Int. J. Syst. Evol. Microbiol.">
        <title>The Global Catalogue of Microorganisms (GCM) 10K type strain sequencing project: providing services to taxonomists for standard genome sequencing and annotation.</title>
        <authorList>
            <consortium name="The Broad Institute Genomics Platform"/>
            <consortium name="The Broad Institute Genome Sequencing Center for Infectious Disease"/>
            <person name="Wu L."/>
            <person name="Ma J."/>
        </authorList>
    </citation>
    <scope>NUCLEOTIDE SEQUENCE [LARGE SCALE GENOMIC DNA]</scope>
    <source>
        <strain evidence="3">JCM 6921</strain>
    </source>
</reference>
<evidence type="ECO:0000256" key="1">
    <source>
        <dbReference type="SAM" id="MobiDB-lite"/>
    </source>
</evidence>
<proteinExistence type="predicted"/>
<gene>
    <name evidence="2" type="ORF">GCM10010420_25590</name>
</gene>
<sequence>MKQTASDRLARVRSGCGTGAGSGFGFGERRRGSPLPGPCGRSFEGAATVEDTVLRDADCTAPYADGSPPPPGGNE</sequence>
<comment type="caution">
    <text evidence="2">The sequence shown here is derived from an EMBL/GenBank/DDBJ whole genome shotgun (WGS) entry which is preliminary data.</text>
</comment>